<name>A0A0M3JMJ7_ANISI</name>
<evidence type="ECO:0000256" key="1">
    <source>
        <dbReference type="SAM" id="Phobius"/>
    </source>
</evidence>
<dbReference type="WBParaSite" id="ASIM_0000888401-mRNA-1">
    <property type="protein sequence ID" value="ASIM_0000888401-mRNA-1"/>
    <property type="gene ID" value="ASIM_0000888401"/>
</dbReference>
<organism evidence="4">
    <name type="scientific">Anisakis simplex</name>
    <name type="common">Herring worm</name>
    <dbReference type="NCBI Taxonomy" id="6269"/>
    <lineage>
        <taxon>Eukaryota</taxon>
        <taxon>Metazoa</taxon>
        <taxon>Ecdysozoa</taxon>
        <taxon>Nematoda</taxon>
        <taxon>Chromadorea</taxon>
        <taxon>Rhabditida</taxon>
        <taxon>Spirurina</taxon>
        <taxon>Ascaridomorpha</taxon>
        <taxon>Ascaridoidea</taxon>
        <taxon>Anisakidae</taxon>
        <taxon>Anisakis</taxon>
        <taxon>Anisakis simplex complex</taxon>
    </lineage>
</organism>
<keyword evidence="3" id="KW-1185">Reference proteome</keyword>
<gene>
    <name evidence="2" type="ORF">ASIM_LOCUS8633</name>
</gene>
<dbReference type="OrthoDB" id="10564004at2759"/>
<sequence length="104" mass="11637">KCSLADCINPYVRTTAHIDDAEIGWRAVISELFGVHEHNSISTTMVALFILALSVAVSVVLIVLLAFYCLMQCWRQRSRSATDKCLPKYCGKSSSQVNYPLRQL</sequence>
<dbReference type="Proteomes" id="UP000267096">
    <property type="component" value="Unassembled WGS sequence"/>
</dbReference>
<proteinExistence type="predicted"/>
<accession>A0A0M3JMJ7</accession>
<evidence type="ECO:0000313" key="4">
    <source>
        <dbReference type="WBParaSite" id="ASIM_0000888401-mRNA-1"/>
    </source>
</evidence>
<protein>
    <submittedName>
        <fullName evidence="4">Transforming growth factor, beta receptor III</fullName>
    </submittedName>
</protein>
<dbReference type="EMBL" id="UYRR01024002">
    <property type="protein sequence ID" value="VDK33311.1"/>
    <property type="molecule type" value="Genomic_DNA"/>
</dbReference>
<keyword evidence="1" id="KW-1133">Transmembrane helix</keyword>
<evidence type="ECO:0000313" key="2">
    <source>
        <dbReference type="EMBL" id="VDK33311.1"/>
    </source>
</evidence>
<feature type="transmembrane region" description="Helical" evidence="1">
    <location>
        <begin position="46"/>
        <end position="70"/>
    </location>
</feature>
<evidence type="ECO:0000313" key="3">
    <source>
        <dbReference type="Proteomes" id="UP000267096"/>
    </source>
</evidence>
<keyword evidence="1" id="KW-0472">Membrane</keyword>
<dbReference type="AlphaFoldDB" id="A0A0M3JMJ7"/>
<reference evidence="2 3" key="2">
    <citation type="submission" date="2018-11" db="EMBL/GenBank/DDBJ databases">
        <authorList>
            <consortium name="Pathogen Informatics"/>
        </authorList>
    </citation>
    <scope>NUCLEOTIDE SEQUENCE [LARGE SCALE GENOMIC DNA]</scope>
</reference>
<keyword evidence="1" id="KW-0812">Transmembrane</keyword>
<reference evidence="4" key="1">
    <citation type="submission" date="2017-02" db="UniProtKB">
        <authorList>
            <consortium name="WormBaseParasite"/>
        </authorList>
    </citation>
    <scope>IDENTIFICATION</scope>
</reference>